<evidence type="ECO:0000313" key="2">
    <source>
        <dbReference type="Proteomes" id="UP000006620"/>
    </source>
</evidence>
<protein>
    <submittedName>
        <fullName evidence="1">Uncharacterized protein</fullName>
    </submittedName>
</protein>
<dbReference type="EMBL" id="CP002869">
    <property type="protein sequence ID" value="AEI46033.1"/>
    <property type="molecule type" value="Genomic_DNA"/>
</dbReference>
<proteinExistence type="predicted"/>
<reference evidence="2" key="1">
    <citation type="submission" date="2011-06" db="EMBL/GenBank/DDBJ databases">
        <title>Complete genome sequence of Paenibacillus mucilaginosus KNP414.</title>
        <authorList>
            <person name="Wang J."/>
            <person name="Hu S."/>
            <person name="Hu X."/>
            <person name="Zhang B."/>
            <person name="Dong D."/>
            <person name="Zhang S."/>
            <person name="Zhao K."/>
            <person name="Wu D."/>
        </authorList>
    </citation>
    <scope>NUCLEOTIDE SEQUENCE [LARGE SCALE GENOMIC DNA]</scope>
    <source>
        <strain evidence="2">KNP414</strain>
    </source>
</reference>
<gene>
    <name evidence="1" type="ordered locus">KNP414_07539</name>
</gene>
<sequence length="38" mass="4252">MSRLFIAKLAIFLQLHAVGMVALIFGRRIVSLLAVRAR</sequence>
<dbReference type="KEGG" id="pms:KNP414_07539"/>
<organism evidence="1 2">
    <name type="scientific">Paenibacillus mucilaginosus (strain KNP414)</name>
    <dbReference type="NCBI Taxonomy" id="1036673"/>
    <lineage>
        <taxon>Bacteria</taxon>
        <taxon>Bacillati</taxon>
        <taxon>Bacillota</taxon>
        <taxon>Bacilli</taxon>
        <taxon>Bacillales</taxon>
        <taxon>Paenibacillaceae</taxon>
        <taxon>Paenibacillus</taxon>
    </lineage>
</organism>
<name>F8FA60_PAEMK</name>
<dbReference type="HOGENOM" id="CLU_3330996_0_0_9"/>
<evidence type="ECO:0000313" key="1">
    <source>
        <dbReference type="EMBL" id="AEI46033.1"/>
    </source>
</evidence>
<accession>F8FA60</accession>
<dbReference type="Proteomes" id="UP000006620">
    <property type="component" value="Chromosome"/>
</dbReference>
<dbReference type="AlphaFoldDB" id="F8FA60"/>
<reference evidence="1 2" key="2">
    <citation type="journal article" date="2013" name="Genome Announc.">
        <title>Genome Sequence of Growth-Improving Paenibacillus mucilaginosus Strain KNP414.</title>
        <authorList>
            <person name="Lu J.J."/>
            <person name="Wang J.F."/>
            <person name="Hu X.F."/>
        </authorList>
    </citation>
    <scope>NUCLEOTIDE SEQUENCE [LARGE SCALE GENOMIC DNA]</scope>
    <source>
        <strain evidence="1 2">KNP414</strain>
    </source>
</reference>